<reference evidence="1 2" key="1">
    <citation type="submission" date="2012-05" db="EMBL/GenBank/DDBJ databases">
        <authorList>
            <person name="Weinstock G."/>
            <person name="Sodergren E."/>
            <person name="Lobos E.A."/>
            <person name="Fulton L."/>
            <person name="Fulton R."/>
            <person name="Courtney L."/>
            <person name="Fronick C."/>
            <person name="O'Laughlin M."/>
            <person name="Godfrey J."/>
            <person name="Wilson R.M."/>
            <person name="Miner T."/>
            <person name="Farmer C."/>
            <person name="Delehaunty K."/>
            <person name="Cordes M."/>
            <person name="Minx P."/>
            <person name="Tomlinson C."/>
            <person name="Chen J."/>
            <person name="Wollam A."/>
            <person name="Pepin K.H."/>
            <person name="Bhonagiri V."/>
            <person name="Zhang X."/>
            <person name="Suruliraj S."/>
            <person name="Warren W."/>
            <person name="Mitreva M."/>
            <person name="Mardis E.R."/>
            <person name="Wilson R.K."/>
        </authorList>
    </citation>
    <scope>NUCLEOTIDE SEQUENCE [LARGE SCALE GENOMIC DNA]</scope>
    <source>
        <strain evidence="1 2">F0037</strain>
    </source>
</reference>
<accession>L1N8W0</accession>
<comment type="caution">
    <text evidence="1">The sequence shown here is derived from an EMBL/GenBank/DDBJ whole genome shotgun (WGS) entry which is preliminary data.</text>
</comment>
<dbReference type="EMBL" id="AMEQ01000044">
    <property type="protein sequence ID" value="EKX99938.1"/>
    <property type="molecule type" value="Genomic_DNA"/>
</dbReference>
<evidence type="ECO:0000313" key="2">
    <source>
        <dbReference type="Proteomes" id="UP000010408"/>
    </source>
</evidence>
<gene>
    <name evidence="1" type="ORF">HMPREF9134_01847</name>
</gene>
<protein>
    <submittedName>
        <fullName evidence="1">Uncharacterized protein</fullName>
    </submittedName>
</protein>
<proteinExistence type="predicted"/>
<evidence type="ECO:0000313" key="1">
    <source>
        <dbReference type="EMBL" id="EKX99938.1"/>
    </source>
</evidence>
<dbReference type="RefSeq" id="WP_005468197.1">
    <property type="nucleotide sequence ID" value="NZ_KB291037.1"/>
</dbReference>
<dbReference type="Proteomes" id="UP000010408">
    <property type="component" value="Unassembled WGS sequence"/>
</dbReference>
<dbReference type="AlphaFoldDB" id="L1N8W0"/>
<name>L1N8W0_9PORP</name>
<organism evidence="1 2">
    <name type="scientific">Porphyromonas catoniae F0037</name>
    <dbReference type="NCBI Taxonomy" id="1127696"/>
    <lineage>
        <taxon>Bacteria</taxon>
        <taxon>Pseudomonadati</taxon>
        <taxon>Bacteroidota</taxon>
        <taxon>Bacteroidia</taxon>
        <taxon>Bacteroidales</taxon>
        <taxon>Porphyromonadaceae</taxon>
        <taxon>Porphyromonas</taxon>
    </lineage>
</organism>
<dbReference type="PATRIC" id="fig|1127696.3.peg.1680"/>
<dbReference type="HOGENOM" id="CLU_3203341_0_0_10"/>
<sequence length="45" mass="5061">MGIKYLPQGRLTTGEREHAPRHLVTAYTVIFFTPTGQKKTAPIAY</sequence>